<accession>A0A073AUR4</accession>
<name>A0A073AUR4_9PSEU</name>
<feature type="transmembrane region" description="Helical" evidence="1">
    <location>
        <begin position="12"/>
        <end position="34"/>
    </location>
</feature>
<dbReference type="Proteomes" id="UP000031419">
    <property type="component" value="Unassembled WGS sequence"/>
</dbReference>
<evidence type="ECO:0000313" key="2">
    <source>
        <dbReference type="EMBL" id="KEI43120.1"/>
    </source>
</evidence>
<feature type="transmembrane region" description="Helical" evidence="1">
    <location>
        <begin position="46"/>
        <end position="65"/>
    </location>
</feature>
<feature type="transmembrane region" description="Helical" evidence="1">
    <location>
        <begin position="85"/>
        <end position="118"/>
    </location>
</feature>
<proteinExistence type="predicted"/>
<keyword evidence="1" id="KW-1133">Transmembrane helix</keyword>
<reference evidence="2 3" key="1">
    <citation type="submission" date="2014-06" db="EMBL/GenBank/DDBJ databases">
        <title>Saccharopolyspora rectivirgula DSM-43113 Genome sequencing.</title>
        <authorList>
            <person name="Barrera C."/>
            <person name="Millon L."/>
            <person name="Rognon B."/>
            <person name="Zaugg C."/>
            <person name="Monod M."/>
        </authorList>
    </citation>
    <scope>NUCLEOTIDE SEQUENCE [LARGE SCALE GENOMIC DNA]</scope>
    <source>
        <strain evidence="2 3">DSM 43113</strain>
    </source>
</reference>
<evidence type="ECO:0000313" key="3">
    <source>
        <dbReference type="Proteomes" id="UP000031419"/>
    </source>
</evidence>
<evidence type="ECO:0000256" key="1">
    <source>
        <dbReference type="SAM" id="Phobius"/>
    </source>
</evidence>
<organism evidence="2 3">
    <name type="scientific">Saccharopolyspora rectivirgula</name>
    <dbReference type="NCBI Taxonomy" id="28042"/>
    <lineage>
        <taxon>Bacteria</taxon>
        <taxon>Bacillati</taxon>
        <taxon>Actinomycetota</taxon>
        <taxon>Actinomycetes</taxon>
        <taxon>Pseudonocardiales</taxon>
        <taxon>Pseudonocardiaceae</taxon>
        <taxon>Saccharopolyspora</taxon>
    </lineage>
</organism>
<keyword evidence="1" id="KW-0812">Transmembrane</keyword>
<protein>
    <submittedName>
        <fullName evidence="2">Uncharacterized protein</fullName>
    </submittedName>
</protein>
<keyword evidence="3" id="KW-1185">Reference proteome</keyword>
<comment type="caution">
    <text evidence="2">The sequence shown here is derived from an EMBL/GenBank/DDBJ whole genome shotgun (WGS) entry which is preliminary data.</text>
</comment>
<dbReference type="AlphaFoldDB" id="A0A073AUR4"/>
<gene>
    <name evidence="2" type="ORF">GU90_18515</name>
</gene>
<sequence length="130" mass="14019">MLCPLFGRLTVWTWTLLPLLFLGSAMGVAAALDLLWHEHQEINHELVLSAQLLLGGSAALTLLTGQHVDWRLAKPWQLLRYGYPVVLFTTALCTDTVQLSMATSLAVGSVAAALLGVLLTRGHRNTAACA</sequence>
<dbReference type="EMBL" id="JNVU01000048">
    <property type="protein sequence ID" value="KEI43120.1"/>
    <property type="molecule type" value="Genomic_DNA"/>
</dbReference>
<dbReference type="RefSeq" id="WP_029721661.1">
    <property type="nucleotide sequence ID" value="NZ_JAJUIW010000001.1"/>
</dbReference>
<keyword evidence="1" id="KW-0472">Membrane</keyword>